<dbReference type="Gene3D" id="3.40.640.10">
    <property type="entry name" value="Type I PLP-dependent aspartate aminotransferase-like (Major domain)"/>
    <property type="match status" value="1"/>
</dbReference>
<proteinExistence type="inferred from homology"/>
<dbReference type="GO" id="GO:0030170">
    <property type="term" value="F:pyridoxal phosphate binding"/>
    <property type="evidence" value="ECO:0007669"/>
    <property type="project" value="InterPro"/>
</dbReference>
<comment type="similarity">
    <text evidence="3 7">Belongs to the class-II pyridoxal-phosphate-dependent aminotransferase family.</text>
</comment>
<dbReference type="PANTHER" id="PTHR46383">
    <property type="entry name" value="ASPARTATE AMINOTRANSFERASE"/>
    <property type="match status" value="1"/>
</dbReference>
<dbReference type="PROSITE" id="PS00599">
    <property type="entry name" value="AA_TRANSFER_CLASS_2"/>
    <property type="match status" value="1"/>
</dbReference>
<dbReference type="PANTHER" id="PTHR46383:SF5">
    <property type="entry name" value="AMINOTRANSFERASE CLASS I_CLASSII DOMAIN-CONTAINING PROTEIN"/>
    <property type="match status" value="1"/>
</dbReference>
<protein>
    <recommendedName>
        <fullName evidence="8">Aminotransferase class I/classII large domain-containing protein</fullName>
    </recommendedName>
</protein>
<dbReference type="SUPFAM" id="SSF53383">
    <property type="entry name" value="PLP-dependent transferases"/>
    <property type="match status" value="1"/>
</dbReference>
<evidence type="ECO:0000259" key="8">
    <source>
        <dbReference type="Pfam" id="PF00155"/>
    </source>
</evidence>
<feature type="domain" description="Aminotransferase class I/classII large" evidence="8">
    <location>
        <begin position="72"/>
        <end position="395"/>
    </location>
</feature>
<reference evidence="9" key="1">
    <citation type="submission" date="2021-01" db="EMBL/GenBank/DDBJ databases">
        <authorList>
            <person name="Corre E."/>
            <person name="Pelletier E."/>
            <person name="Niang G."/>
            <person name="Scheremetjew M."/>
            <person name="Finn R."/>
            <person name="Kale V."/>
            <person name="Holt S."/>
            <person name="Cochrane G."/>
            <person name="Meng A."/>
            <person name="Brown T."/>
            <person name="Cohen L."/>
        </authorList>
    </citation>
    <scope>NUCLEOTIDE SEQUENCE</scope>
    <source>
        <strain evidence="9">CCMP 769</strain>
    </source>
</reference>
<keyword evidence="6 7" id="KW-0663">Pyridoxal phosphate</keyword>
<sequence>MDVCFCLPARGHTMSRRGSDRSHCIRKTALRPSDRSTSAEPAIIEKLHEDYMKPGVLSLAAGVSYMKPPRDCLSWALEAVLQSDSADPHRYGDVVGDQNLLEVIRRKLETVNKLTGQEIMVTAGANQAFVNVLLSITDVGDEVILTKPYYFSHLVALQLCGVVPVMANSDPELKPDPIEIKASITPKTKALVLVNPGNPSGSVAERELVEELETLCHDAGIWLISDEAYEHFLYNSVAHYSPSLYPNQVINIFTMSKSYALAGWRVGYISYPKILSDSMLKINDTVPTHACRTSQSIATKALEDDGDFPAVHAKELERNRDEIWRVVEKYATVKTTGAFYFFIKAPGGYDDLDATRILAEKYNVLVVPGVAFGMPGYLRISYAGLRYEVMKTAAACLEEGLLYLSRIPPEREDAKERWD</sequence>
<evidence type="ECO:0000256" key="4">
    <source>
        <dbReference type="ARBA" id="ARBA00022576"/>
    </source>
</evidence>
<dbReference type="InterPro" id="IPR001917">
    <property type="entry name" value="Aminotrans_II_pyridoxalP_BS"/>
</dbReference>
<organism evidence="9">
    <name type="scientific">Rhodosorus marinus</name>
    <dbReference type="NCBI Taxonomy" id="101924"/>
    <lineage>
        <taxon>Eukaryota</taxon>
        <taxon>Rhodophyta</taxon>
        <taxon>Stylonematophyceae</taxon>
        <taxon>Stylonematales</taxon>
        <taxon>Stylonemataceae</taxon>
        <taxon>Rhodosorus</taxon>
    </lineage>
</organism>
<evidence type="ECO:0000256" key="1">
    <source>
        <dbReference type="ARBA" id="ARBA00001933"/>
    </source>
</evidence>
<dbReference type="EMBL" id="HBHW01023679">
    <property type="protein sequence ID" value="CAE0050179.1"/>
    <property type="molecule type" value="Transcribed_RNA"/>
</dbReference>
<comment type="cofactor">
    <cofactor evidence="1 7">
        <name>pyridoxal 5'-phosphate</name>
        <dbReference type="ChEBI" id="CHEBI:597326"/>
    </cofactor>
</comment>
<keyword evidence="4" id="KW-0032">Aminotransferase</keyword>
<evidence type="ECO:0000313" key="9">
    <source>
        <dbReference type="EMBL" id="CAE0050179.1"/>
    </source>
</evidence>
<evidence type="ECO:0000256" key="2">
    <source>
        <dbReference type="ARBA" id="ARBA00007441"/>
    </source>
</evidence>
<evidence type="ECO:0000256" key="3">
    <source>
        <dbReference type="ARBA" id="ARBA00008392"/>
    </source>
</evidence>
<gene>
    <name evidence="9" type="ORF">RMAR00112_LOCUS18178</name>
</gene>
<evidence type="ECO:0000256" key="5">
    <source>
        <dbReference type="ARBA" id="ARBA00022679"/>
    </source>
</evidence>
<evidence type="ECO:0000256" key="7">
    <source>
        <dbReference type="RuleBase" id="RU003693"/>
    </source>
</evidence>
<dbReference type="InterPro" id="IPR015421">
    <property type="entry name" value="PyrdxlP-dep_Trfase_major"/>
</dbReference>
<name>A0A7S2ZU54_9RHOD</name>
<comment type="similarity">
    <text evidence="2">Belongs to the class-I pyridoxal-phosphate-dependent aminotransferase family.</text>
</comment>
<evidence type="ECO:0000256" key="6">
    <source>
        <dbReference type="ARBA" id="ARBA00022898"/>
    </source>
</evidence>
<dbReference type="AlphaFoldDB" id="A0A7S2ZU54"/>
<accession>A0A7S2ZU54</accession>
<keyword evidence="5" id="KW-0808">Transferase</keyword>
<dbReference type="Pfam" id="PF00155">
    <property type="entry name" value="Aminotran_1_2"/>
    <property type="match status" value="1"/>
</dbReference>
<dbReference type="InterPro" id="IPR015422">
    <property type="entry name" value="PyrdxlP-dep_Trfase_small"/>
</dbReference>
<dbReference type="GO" id="GO:0008483">
    <property type="term" value="F:transaminase activity"/>
    <property type="evidence" value="ECO:0007669"/>
    <property type="project" value="UniProtKB-KW"/>
</dbReference>
<dbReference type="InterPro" id="IPR015424">
    <property type="entry name" value="PyrdxlP-dep_Trfase"/>
</dbReference>
<dbReference type="InterPro" id="IPR004839">
    <property type="entry name" value="Aminotransferase_I/II_large"/>
</dbReference>
<dbReference type="GO" id="GO:0006520">
    <property type="term" value="P:amino acid metabolic process"/>
    <property type="evidence" value="ECO:0007669"/>
    <property type="project" value="InterPro"/>
</dbReference>
<dbReference type="InterPro" id="IPR050596">
    <property type="entry name" value="AspAT/PAT-like"/>
</dbReference>
<dbReference type="CDD" id="cd00609">
    <property type="entry name" value="AAT_like"/>
    <property type="match status" value="1"/>
</dbReference>
<dbReference type="Gene3D" id="3.90.1150.10">
    <property type="entry name" value="Aspartate Aminotransferase, domain 1"/>
    <property type="match status" value="1"/>
</dbReference>